<dbReference type="EMBL" id="ML992676">
    <property type="protein sequence ID" value="KAF2211422.1"/>
    <property type="molecule type" value="Genomic_DNA"/>
</dbReference>
<gene>
    <name evidence="2" type="ORF">CERZMDRAFT_90901</name>
</gene>
<dbReference type="Proteomes" id="UP000799539">
    <property type="component" value="Unassembled WGS sequence"/>
</dbReference>
<name>A0A6A6FDD9_9PEZI</name>
<protein>
    <submittedName>
        <fullName evidence="2">Uncharacterized protein</fullName>
    </submittedName>
</protein>
<evidence type="ECO:0000256" key="1">
    <source>
        <dbReference type="SAM" id="MobiDB-lite"/>
    </source>
</evidence>
<dbReference type="AlphaFoldDB" id="A0A6A6FDD9"/>
<proteinExistence type="predicted"/>
<evidence type="ECO:0000313" key="2">
    <source>
        <dbReference type="EMBL" id="KAF2211422.1"/>
    </source>
</evidence>
<sequence length="99" mass="10415">MCVPALLAAAAAHCSLLTGRPLIALQRRAPTSHHSNQARAANDAAAPSPAHSAFGLPLPASILSPVELAVLQSPPTRHRCATFSHQHHYWAFPRGIAST</sequence>
<reference evidence="2" key="1">
    <citation type="journal article" date="2020" name="Stud. Mycol.">
        <title>101 Dothideomycetes genomes: a test case for predicting lifestyles and emergence of pathogens.</title>
        <authorList>
            <person name="Haridas S."/>
            <person name="Albert R."/>
            <person name="Binder M."/>
            <person name="Bloem J."/>
            <person name="Labutti K."/>
            <person name="Salamov A."/>
            <person name="Andreopoulos B."/>
            <person name="Baker S."/>
            <person name="Barry K."/>
            <person name="Bills G."/>
            <person name="Bluhm B."/>
            <person name="Cannon C."/>
            <person name="Castanera R."/>
            <person name="Culley D."/>
            <person name="Daum C."/>
            <person name="Ezra D."/>
            <person name="Gonzalez J."/>
            <person name="Henrissat B."/>
            <person name="Kuo A."/>
            <person name="Liang C."/>
            <person name="Lipzen A."/>
            <person name="Lutzoni F."/>
            <person name="Magnuson J."/>
            <person name="Mondo S."/>
            <person name="Nolan M."/>
            <person name="Ohm R."/>
            <person name="Pangilinan J."/>
            <person name="Park H.-J."/>
            <person name="Ramirez L."/>
            <person name="Alfaro M."/>
            <person name="Sun H."/>
            <person name="Tritt A."/>
            <person name="Yoshinaga Y."/>
            <person name="Zwiers L.-H."/>
            <person name="Turgeon B."/>
            <person name="Goodwin S."/>
            <person name="Spatafora J."/>
            <person name="Crous P."/>
            <person name="Grigoriev I."/>
        </authorList>
    </citation>
    <scope>NUCLEOTIDE SEQUENCE</scope>
    <source>
        <strain evidence="2">SCOH1-5</strain>
    </source>
</reference>
<evidence type="ECO:0000313" key="3">
    <source>
        <dbReference type="Proteomes" id="UP000799539"/>
    </source>
</evidence>
<accession>A0A6A6FDD9</accession>
<feature type="compositionally biased region" description="Low complexity" evidence="1">
    <location>
        <begin position="38"/>
        <end position="50"/>
    </location>
</feature>
<feature type="region of interest" description="Disordered" evidence="1">
    <location>
        <begin position="28"/>
        <end position="50"/>
    </location>
</feature>
<organism evidence="2 3">
    <name type="scientific">Cercospora zeae-maydis SCOH1-5</name>
    <dbReference type="NCBI Taxonomy" id="717836"/>
    <lineage>
        <taxon>Eukaryota</taxon>
        <taxon>Fungi</taxon>
        <taxon>Dikarya</taxon>
        <taxon>Ascomycota</taxon>
        <taxon>Pezizomycotina</taxon>
        <taxon>Dothideomycetes</taxon>
        <taxon>Dothideomycetidae</taxon>
        <taxon>Mycosphaerellales</taxon>
        <taxon>Mycosphaerellaceae</taxon>
        <taxon>Cercospora</taxon>
    </lineage>
</organism>
<keyword evidence="3" id="KW-1185">Reference proteome</keyword>